<dbReference type="CDD" id="cd05254">
    <property type="entry name" value="dTDP_HR_like_SDR_e"/>
    <property type="match status" value="1"/>
</dbReference>
<protein>
    <recommendedName>
        <fullName evidence="4 6">dTDP-4-dehydrorhamnose reductase</fullName>
        <ecNumber evidence="3 6">1.1.1.133</ecNumber>
    </recommendedName>
</protein>
<feature type="domain" description="RmlD-like substrate binding" evidence="7">
    <location>
        <begin position="2"/>
        <end position="226"/>
    </location>
</feature>
<dbReference type="Gene3D" id="3.40.50.720">
    <property type="entry name" value="NAD(P)-binding Rossmann-like Domain"/>
    <property type="match status" value="1"/>
</dbReference>
<dbReference type="InterPro" id="IPR005913">
    <property type="entry name" value="dTDP_dehydrorham_reduct"/>
</dbReference>
<proteinExistence type="inferred from homology"/>
<gene>
    <name evidence="8" type="ORF">DX873_10800</name>
</gene>
<sequence>MLGHQVYRRFKINEHKYNVWDITRSMPRSEDSIVLDVMDKSKLEETILRLKPDFTINCVGILISKSYSDISSAIYVNSYLPHQLAKTCSLINSKLIHISTDCVFSGEKGQYRELDEKDGKDNYAKTKALGEVGYGKHLTIRTSIIGPELKEHGEGLLHWFLNQKEDVNGFANAIWSGVTTYELARFIEKVIHNDLSGIYHVTNNQSINKYELLKLFAEHFKKDVQINKVPGKNVDKSFLDTRKETEYEVPGYGEMVQEMAKDVAANYAEYAHYNLSL</sequence>
<keyword evidence="6" id="KW-0560">Oxidoreductase</keyword>
<organism evidence="8 9">
    <name type="scientific">Flagellimonas nanhaiensis</name>
    <dbReference type="NCBI Taxonomy" id="2292706"/>
    <lineage>
        <taxon>Bacteria</taxon>
        <taxon>Pseudomonadati</taxon>
        <taxon>Bacteroidota</taxon>
        <taxon>Flavobacteriia</taxon>
        <taxon>Flavobacteriales</taxon>
        <taxon>Flavobacteriaceae</taxon>
        <taxon>Flagellimonas</taxon>
    </lineage>
</organism>
<evidence type="ECO:0000256" key="4">
    <source>
        <dbReference type="ARBA" id="ARBA00017099"/>
    </source>
</evidence>
<dbReference type="AlphaFoldDB" id="A0A371JRX8"/>
<dbReference type="PANTHER" id="PTHR10491:SF4">
    <property type="entry name" value="METHIONINE ADENOSYLTRANSFERASE 2 SUBUNIT BETA"/>
    <property type="match status" value="1"/>
</dbReference>
<evidence type="ECO:0000256" key="3">
    <source>
        <dbReference type="ARBA" id="ARBA00012929"/>
    </source>
</evidence>
<dbReference type="EC" id="1.1.1.133" evidence="3 6"/>
<reference evidence="8 9" key="1">
    <citation type="submission" date="2018-08" db="EMBL/GenBank/DDBJ databases">
        <title>Muricauda nanhaiensis sp. nov., isolated from seawater of the South China Sea.</title>
        <authorList>
            <person name="Dang Y."/>
        </authorList>
    </citation>
    <scope>NUCLEOTIDE SEQUENCE [LARGE SCALE GENOMIC DNA]</scope>
    <source>
        <strain evidence="8 9">SM1704</strain>
    </source>
</reference>
<keyword evidence="6" id="KW-0521">NADP</keyword>
<comment type="pathway">
    <text evidence="1 6">Carbohydrate biosynthesis; dTDP-L-rhamnose biosynthesis.</text>
</comment>
<dbReference type="UniPathway" id="UPA00124"/>
<dbReference type="SUPFAM" id="SSF51735">
    <property type="entry name" value="NAD(P)-binding Rossmann-fold domains"/>
    <property type="match status" value="1"/>
</dbReference>
<dbReference type="GO" id="GO:0005829">
    <property type="term" value="C:cytosol"/>
    <property type="evidence" value="ECO:0007669"/>
    <property type="project" value="TreeGrafter"/>
</dbReference>
<keyword evidence="9" id="KW-1185">Reference proteome</keyword>
<dbReference type="EMBL" id="QTJX01000002">
    <property type="protein sequence ID" value="RDY60270.1"/>
    <property type="molecule type" value="Genomic_DNA"/>
</dbReference>
<evidence type="ECO:0000313" key="8">
    <source>
        <dbReference type="EMBL" id="RDY60270.1"/>
    </source>
</evidence>
<evidence type="ECO:0000259" key="7">
    <source>
        <dbReference type="Pfam" id="PF04321"/>
    </source>
</evidence>
<comment type="caution">
    <text evidence="8">The sequence shown here is derived from an EMBL/GenBank/DDBJ whole genome shotgun (WGS) entry which is preliminary data.</text>
</comment>
<dbReference type="GO" id="GO:0008831">
    <property type="term" value="F:dTDP-4-dehydrorhamnose reductase activity"/>
    <property type="evidence" value="ECO:0007669"/>
    <property type="project" value="UniProtKB-EC"/>
</dbReference>
<dbReference type="GO" id="GO:0019305">
    <property type="term" value="P:dTDP-rhamnose biosynthetic process"/>
    <property type="evidence" value="ECO:0007669"/>
    <property type="project" value="UniProtKB-UniPathway"/>
</dbReference>
<comment type="similarity">
    <text evidence="2 6">Belongs to the dTDP-4-dehydrorhamnose reductase family.</text>
</comment>
<evidence type="ECO:0000256" key="6">
    <source>
        <dbReference type="RuleBase" id="RU364082"/>
    </source>
</evidence>
<evidence type="ECO:0000256" key="5">
    <source>
        <dbReference type="ARBA" id="ARBA00048200"/>
    </source>
</evidence>
<dbReference type="Pfam" id="PF04321">
    <property type="entry name" value="RmlD_sub_bind"/>
    <property type="match status" value="1"/>
</dbReference>
<comment type="function">
    <text evidence="6">Catalyzes the reduction of dTDP-6-deoxy-L-lyxo-4-hexulose to yield dTDP-L-rhamnose.</text>
</comment>
<evidence type="ECO:0000256" key="2">
    <source>
        <dbReference type="ARBA" id="ARBA00010944"/>
    </source>
</evidence>
<evidence type="ECO:0000256" key="1">
    <source>
        <dbReference type="ARBA" id="ARBA00004781"/>
    </source>
</evidence>
<dbReference type="PANTHER" id="PTHR10491">
    <property type="entry name" value="DTDP-4-DEHYDRORHAMNOSE REDUCTASE"/>
    <property type="match status" value="1"/>
</dbReference>
<name>A0A371JRX8_9FLAO</name>
<accession>A0A371JRX8</accession>
<dbReference type="OrthoDB" id="9803892at2"/>
<comment type="catalytic activity">
    <reaction evidence="5">
        <text>dTDP-beta-L-rhamnose + NADP(+) = dTDP-4-dehydro-beta-L-rhamnose + NADPH + H(+)</text>
        <dbReference type="Rhea" id="RHEA:21796"/>
        <dbReference type="ChEBI" id="CHEBI:15378"/>
        <dbReference type="ChEBI" id="CHEBI:57510"/>
        <dbReference type="ChEBI" id="CHEBI:57783"/>
        <dbReference type="ChEBI" id="CHEBI:58349"/>
        <dbReference type="ChEBI" id="CHEBI:62830"/>
        <dbReference type="EC" id="1.1.1.133"/>
    </reaction>
</comment>
<dbReference type="InterPro" id="IPR029903">
    <property type="entry name" value="RmlD-like-bd"/>
</dbReference>
<dbReference type="InterPro" id="IPR036291">
    <property type="entry name" value="NAD(P)-bd_dom_sf"/>
</dbReference>
<dbReference type="Proteomes" id="UP000261828">
    <property type="component" value="Unassembled WGS sequence"/>
</dbReference>
<evidence type="ECO:0000313" key="9">
    <source>
        <dbReference type="Proteomes" id="UP000261828"/>
    </source>
</evidence>